<evidence type="ECO:0000313" key="2">
    <source>
        <dbReference type="EMBL" id="TMS39124.1"/>
    </source>
</evidence>
<comment type="caution">
    <text evidence="2">The sequence shown here is derived from an EMBL/GenBank/DDBJ whole genome shotgun (WGS) entry which is preliminary data.</text>
</comment>
<keyword evidence="1" id="KW-1133">Transmembrane helix</keyword>
<keyword evidence="1" id="KW-0812">Transmembrane</keyword>
<proteinExistence type="predicted"/>
<evidence type="ECO:0000313" key="3">
    <source>
        <dbReference type="Proteomes" id="UP000298663"/>
    </source>
</evidence>
<dbReference type="AlphaFoldDB" id="A0A4U8V139"/>
<organism evidence="2 3">
    <name type="scientific">Steinernema carpocapsae</name>
    <name type="common">Entomopathogenic nematode</name>
    <dbReference type="NCBI Taxonomy" id="34508"/>
    <lineage>
        <taxon>Eukaryota</taxon>
        <taxon>Metazoa</taxon>
        <taxon>Ecdysozoa</taxon>
        <taxon>Nematoda</taxon>
        <taxon>Chromadorea</taxon>
        <taxon>Rhabditida</taxon>
        <taxon>Tylenchina</taxon>
        <taxon>Panagrolaimomorpha</taxon>
        <taxon>Strongyloidoidea</taxon>
        <taxon>Steinernematidae</taxon>
        <taxon>Steinernema</taxon>
    </lineage>
</organism>
<dbReference type="Proteomes" id="UP000298663">
    <property type="component" value="Unassembled WGS sequence"/>
</dbReference>
<gene>
    <name evidence="2" type="ORF">L596_005697</name>
</gene>
<feature type="transmembrane region" description="Helical" evidence="1">
    <location>
        <begin position="70"/>
        <end position="86"/>
    </location>
</feature>
<keyword evidence="1" id="KW-0472">Membrane</keyword>
<keyword evidence="3" id="KW-1185">Reference proteome</keyword>
<evidence type="ECO:0000256" key="1">
    <source>
        <dbReference type="SAM" id="Phobius"/>
    </source>
</evidence>
<dbReference type="EMBL" id="AZBU02000001">
    <property type="protein sequence ID" value="TMS39124.1"/>
    <property type="molecule type" value="Genomic_DNA"/>
</dbReference>
<protein>
    <submittedName>
        <fullName evidence="2">Uncharacterized protein</fullName>
    </submittedName>
</protein>
<name>A0A4U8V139_STECR</name>
<sequence>MDGQANKSTRRRSLWGPGEFLLHASHIFFSALFDCRPHQNRTLPTSQQRCRRWEHNLSQSSRRCRRPTTALTRIFLLFFFLLTTSLQRRRQRRSRLECDEGVGD</sequence>
<reference evidence="2 3" key="2">
    <citation type="journal article" date="2019" name="G3 (Bethesda)">
        <title>Hybrid Assembly of the Genome of the Entomopathogenic Nematode Steinernema carpocapsae Identifies the X-Chromosome.</title>
        <authorList>
            <person name="Serra L."/>
            <person name="Macchietto M."/>
            <person name="Macias-Munoz A."/>
            <person name="McGill C.J."/>
            <person name="Rodriguez I.M."/>
            <person name="Rodriguez B."/>
            <person name="Murad R."/>
            <person name="Mortazavi A."/>
        </authorList>
    </citation>
    <scope>NUCLEOTIDE SEQUENCE [LARGE SCALE GENOMIC DNA]</scope>
    <source>
        <strain evidence="2 3">ALL</strain>
    </source>
</reference>
<accession>A0A4U8V139</accession>
<reference evidence="2 3" key="1">
    <citation type="journal article" date="2015" name="Genome Biol.">
        <title>Comparative genomics of Steinernema reveals deeply conserved gene regulatory networks.</title>
        <authorList>
            <person name="Dillman A.R."/>
            <person name="Macchietto M."/>
            <person name="Porter C.F."/>
            <person name="Rogers A."/>
            <person name="Williams B."/>
            <person name="Antoshechkin I."/>
            <person name="Lee M.M."/>
            <person name="Goodwin Z."/>
            <person name="Lu X."/>
            <person name="Lewis E.E."/>
            <person name="Goodrich-Blair H."/>
            <person name="Stock S.P."/>
            <person name="Adams B.J."/>
            <person name="Sternberg P.W."/>
            <person name="Mortazavi A."/>
        </authorList>
    </citation>
    <scope>NUCLEOTIDE SEQUENCE [LARGE SCALE GENOMIC DNA]</scope>
    <source>
        <strain evidence="2 3">ALL</strain>
    </source>
</reference>